<dbReference type="SUPFAM" id="SSF49785">
    <property type="entry name" value="Galactose-binding domain-like"/>
    <property type="match status" value="1"/>
</dbReference>
<dbReference type="EMBL" id="QHBU01000174">
    <property type="protein sequence ID" value="PZR80058.1"/>
    <property type="molecule type" value="Genomic_DNA"/>
</dbReference>
<keyword evidence="1" id="KW-0732">Signal</keyword>
<evidence type="ECO:0000313" key="4">
    <source>
        <dbReference type="Proteomes" id="UP000248724"/>
    </source>
</evidence>
<dbReference type="InterPro" id="IPR029058">
    <property type="entry name" value="AB_hydrolase_fold"/>
</dbReference>
<dbReference type="InterPro" id="IPR008979">
    <property type="entry name" value="Galactose-bd-like_sf"/>
</dbReference>
<dbReference type="Proteomes" id="UP000248724">
    <property type="component" value="Unassembled WGS sequence"/>
</dbReference>
<proteinExistence type="predicted"/>
<comment type="caution">
    <text evidence="3">The sequence shown here is derived from an EMBL/GenBank/DDBJ whole genome shotgun (WGS) entry which is preliminary data.</text>
</comment>
<evidence type="ECO:0000256" key="1">
    <source>
        <dbReference type="SAM" id="SignalP"/>
    </source>
</evidence>
<feature type="signal peptide" evidence="1">
    <location>
        <begin position="1"/>
        <end position="34"/>
    </location>
</feature>
<dbReference type="AlphaFoldDB" id="A0A2W6A3V1"/>
<organism evidence="3 4">
    <name type="scientific">Candidatus Aeolococcus gillhamiae</name>
    <dbReference type="NCBI Taxonomy" id="3127015"/>
    <lineage>
        <taxon>Bacteria</taxon>
        <taxon>Bacillati</taxon>
        <taxon>Candidatus Dormiibacterota</taxon>
        <taxon>Candidatus Dormibacteria</taxon>
        <taxon>Candidatus Aeolococcales</taxon>
        <taxon>Candidatus Aeolococcaceae</taxon>
        <taxon>Candidatus Aeolococcus</taxon>
    </lineage>
</organism>
<evidence type="ECO:0000259" key="2">
    <source>
        <dbReference type="SMART" id="SM00939"/>
    </source>
</evidence>
<dbReference type="SMART" id="SM00939">
    <property type="entry name" value="PepX_C"/>
    <property type="match status" value="1"/>
</dbReference>
<name>A0A2W6A3V1_9BACT</name>
<dbReference type="InterPro" id="IPR013736">
    <property type="entry name" value="Xaa-Pro_dipept_C"/>
</dbReference>
<dbReference type="Gene3D" id="2.60.120.260">
    <property type="entry name" value="Galactose-binding domain-like"/>
    <property type="match status" value="1"/>
</dbReference>
<reference evidence="3 4" key="1">
    <citation type="journal article" date="2017" name="Nature">
        <title>Atmospheric trace gases support primary production in Antarctic desert surface soil.</title>
        <authorList>
            <person name="Ji M."/>
            <person name="Greening C."/>
            <person name="Vanwonterghem I."/>
            <person name="Carere C.R."/>
            <person name="Bay S.K."/>
            <person name="Steen J.A."/>
            <person name="Montgomery K."/>
            <person name="Lines T."/>
            <person name="Beardall J."/>
            <person name="van Dorst J."/>
            <person name="Snape I."/>
            <person name="Stott M.B."/>
            <person name="Hugenholtz P."/>
            <person name="Ferrari B.C."/>
        </authorList>
    </citation>
    <scope>NUCLEOTIDE SEQUENCE [LARGE SCALE GENOMIC DNA]</scope>
    <source>
        <strain evidence="3">RRmetagenome_bin12</strain>
    </source>
</reference>
<dbReference type="GO" id="GO:0008239">
    <property type="term" value="F:dipeptidyl-peptidase activity"/>
    <property type="evidence" value="ECO:0007669"/>
    <property type="project" value="InterPro"/>
</dbReference>
<accession>A0A2W6A3V1</accession>
<dbReference type="Gene3D" id="3.40.50.1820">
    <property type="entry name" value="alpha/beta hydrolase"/>
    <property type="match status" value="1"/>
</dbReference>
<feature type="chain" id="PRO_5016147248" description="Xaa-Pro dipeptidyl-peptidase C-terminal domain-containing protein" evidence="1">
    <location>
        <begin position="35"/>
        <end position="732"/>
    </location>
</feature>
<protein>
    <recommendedName>
        <fullName evidence="2">Xaa-Pro dipeptidyl-peptidase C-terminal domain-containing protein</fullName>
    </recommendedName>
</protein>
<evidence type="ECO:0000313" key="3">
    <source>
        <dbReference type="EMBL" id="PZR80058.1"/>
    </source>
</evidence>
<dbReference type="Pfam" id="PF08530">
    <property type="entry name" value="PepX_C"/>
    <property type="match status" value="1"/>
</dbReference>
<dbReference type="SUPFAM" id="SSF53474">
    <property type="entry name" value="alpha/beta-Hydrolases"/>
    <property type="match status" value="1"/>
</dbReference>
<feature type="domain" description="Xaa-Pro dipeptidyl-peptidase C-terminal" evidence="2">
    <location>
        <begin position="476"/>
        <end position="679"/>
    </location>
</feature>
<sequence length="732" mass="77131">MEPMRTLEGSRTMLLAGAVVAASMGALPATTARAALLSPTCPTLNGSTASSSSTVSPSDGNPFLLCRYTLSNRVLSFDGTPLRVDLSLPTVPYIPPGSTTAAKPPLVIFQSGYSNDYCQFESTTLAGSTDAGCTDFIGTPGYHWNNAWFASNGYAAINFTPRGWYESCGRVLSSGYTYATDTACQAATSGHTGEKSWVHLLDRRWEVHDAQFLAGVVADAAAGTLINPNHIVATGDSGGGGPTWDEGLTQDQVVLTTSTANPSLVNTTPWTSPLGKALHLTAALPMYTWTDLVDSLLPNGTATDGFHGAPPVATFNHDNPIGVEKESYVAGLFARGVTNVPSQPLDGAQYALLPLQDPTADLPTWFAEINAGEPAFAVNPDTPTILAEVGGPLRSPYAMPIPANNHKTPSLNTQKPIFVMQGLTDPLFPGLQALTMINRLQAAHSHYPVWGFFGDIGHSYAQNPLDVWKQAHNESNSFLQAALQATSLTQLSQLFTQPTITVDTTRCLPQQTLQSYSANSFGSIATTQLTFVDAGAAQNTFNQSGGGPESLMSDPIVTGGKCVTMPSSTTDSHEAVYNFPVASPATLVGGPVVNVSATLIGSSAELAARLWDVDSSGNQTLITRSVVRLDQPPGNSTMPLSLQLWPNAWQLCTGDSLKLELTQTDAPTFRPDNEPSAMSFSGLKLTLPAVPGALCSASVAVAESPFVPALPLIPLGLGTVALLKRRRRSALH</sequence>
<gene>
    <name evidence="3" type="ORF">DLM65_09070</name>
</gene>